<evidence type="ECO:0000256" key="8">
    <source>
        <dbReference type="ARBA" id="ARBA00022692"/>
    </source>
</evidence>
<gene>
    <name evidence="13" type="ORF">UFOPK2658_01778</name>
</gene>
<organism evidence="13">
    <name type="scientific">freshwater metagenome</name>
    <dbReference type="NCBI Taxonomy" id="449393"/>
    <lineage>
        <taxon>unclassified sequences</taxon>
        <taxon>metagenomes</taxon>
        <taxon>ecological metagenomes</taxon>
    </lineage>
</organism>
<evidence type="ECO:0000256" key="1">
    <source>
        <dbReference type="ARBA" id="ARBA00002442"/>
    </source>
</evidence>
<evidence type="ECO:0000256" key="10">
    <source>
        <dbReference type="ARBA" id="ARBA00022989"/>
    </source>
</evidence>
<dbReference type="PANTHER" id="PTHR30070:SF1">
    <property type="entry name" value="CYTOCHROME C BIOGENESIS B-RELATED"/>
    <property type="match status" value="1"/>
</dbReference>
<dbReference type="PANTHER" id="PTHR30070">
    <property type="entry name" value="HEME EXPORTER PROTEIN B"/>
    <property type="match status" value="1"/>
</dbReference>
<dbReference type="GO" id="GO:0005886">
    <property type="term" value="C:plasma membrane"/>
    <property type="evidence" value="ECO:0007669"/>
    <property type="project" value="UniProtKB-SubCell"/>
</dbReference>
<evidence type="ECO:0000313" key="13">
    <source>
        <dbReference type="EMBL" id="CAB4732540.1"/>
    </source>
</evidence>
<evidence type="ECO:0000256" key="6">
    <source>
        <dbReference type="ARBA" id="ARBA00022475"/>
    </source>
</evidence>
<proteinExistence type="inferred from homology"/>
<dbReference type="GO" id="GO:0017004">
    <property type="term" value="P:cytochrome complex assembly"/>
    <property type="evidence" value="ECO:0007669"/>
    <property type="project" value="UniProtKB-KW"/>
</dbReference>
<feature type="transmembrane region" description="Helical" evidence="12">
    <location>
        <begin position="177"/>
        <end position="195"/>
    </location>
</feature>
<dbReference type="InterPro" id="IPR003544">
    <property type="entry name" value="Cyt_c_biogenesis_CcmB"/>
</dbReference>
<comment type="similarity">
    <text evidence="3">Belongs to the CcmB/CycW/HelB family.</text>
</comment>
<feature type="transmembrane region" description="Helical" evidence="12">
    <location>
        <begin position="145"/>
        <end position="165"/>
    </location>
</feature>
<dbReference type="GO" id="GO:0015232">
    <property type="term" value="F:heme transmembrane transporter activity"/>
    <property type="evidence" value="ECO:0007669"/>
    <property type="project" value="InterPro"/>
</dbReference>
<keyword evidence="6" id="KW-1003">Cell membrane</keyword>
<dbReference type="AlphaFoldDB" id="A0A6J6SC62"/>
<evidence type="ECO:0000256" key="2">
    <source>
        <dbReference type="ARBA" id="ARBA00004429"/>
    </source>
</evidence>
<evidence type="ECO:0000256" key="9">
    <source>
        <dbReference type="ARBA" id="ARBA00022748"/>
    </source>
</evidence>
<name>A0A6J6SC62_9ZZZZ</name>
<keyword evidence="9" id="KW-0201">Cytochrome c-type biogenesis</keyword>
<dbReference type="PRINTS" id="PR01414">
    <property type="entry name" value="CCMBBIOGNSIS"/>
</dbReference>
<sequence>MSNSLKGSLPKNSSTVVATARLIAAKDLRVELRSRVLLNQVLPFALIVMVMFAFALDSDAVLERVAPGLVWLATLFSVLVMVSRSFAVETADGALDQLRSAGVPAMGIFIGKMLALMVQLMVLVALLVGAAVVLYRASFSWEGGVLLVTTAIAATCGLAAVGTLYGGLAAGAKGRETLLPLLLLPVVAPVLIGATRATESAFGTNGIAISEGWPWLGLLAVFAVLFSVAGAVAFGPLLDD</sequence>
<evidence type="ECO:0000256" key="4">
    <source>
        <dbReference type="ARBA" id="ARBA00016452"/>
    </source>
</evidence>
<comment type="function">
    <text evidence="1">Required for the export of heme to the periplasm for the biogenesis of c-type cytochromes.</text>
</comment>
<dbReference type="PIRSF" id="PIRSF002764">
    <property type="entry name" value="CcmB"/>
    <property type="match status" value="1"/>
</dbReference>
<accession>A0A6J6SC62</accession>
<evidence type="ECO:0000256" key="12">
    <source>
        <dbReference type="SAM" id="Phobius"/>
    </source>
</evidence>
<keyword evidence="5" id="KW-0813">Transport</keyword>
<dbReference type="Pfam" id="PF03379">
    <property type="entry name" value="CcmB"/>
    <property type="match status" value="1"/>
</dbReference>
<evidence type="ECO:0000256" key="5">
    <source>
        <dbReference type="ARBA" id="ARBA00022448"/>
    </source>
</evidence>
<feature type="transmembrane region" description="Helical" evidence="12">
    <location>
        <begin position="215"/>
        <end position="238"/>
    </location>
</feature>
<keyword evidence="8 12" id="KW-0812">Transmembrane</keyword>
<evidence type="ECO:0000256" key="3">
    <source>
        <dbReference type="ARBA" id="ARBA00010544"/>
    </source>
</evidence>
<keyword evidence="10 12" id="KW-1133">Transmembrane helix</keyword>
<dbReference type="EMBL" id="CAEZYH010000122">
    <property type="protein sequence ID" value="CAB4732540.1"/>
    <property type="molecule type" value="Genomic_DNA"/>
</dbReference>
<evidence type="ECO:0000256" key="11">
    <source>
        <dbReference type="ARBA" id="ARBA00023136"/>
    </source>
</evidence>
<keyword evidence="11 12" id="KW-0472">Membrane</keyword>
<evidence type="ECO:0000256" key="7">
    <source>
        <dbReference type="ARBA" id="ARBA00022519"/>
    </source>
</evidence>
<protein>
    <recommendedName>
        <fullName evidence="4">Heme exporter protein B</fullName>
    </recommendedName>
</protein>
<feature type="transmembrane region" description="Helical" evidence="12">
    <location>
        <begin position="36"/>
        <end position="56"/>
    </location>
</feature>
<dbReference type="GO" id="GO:1903607">
    <property type="term" value="P:cytochrome c biosynthetic process"/>
    <property type="evidence" value="ECO:0007669"/>
    <property type="project" value="TreeGrafter"/>
</dbReference>
<dbReference type="InterPro" id="IPR026031">
    <property type="entry name" value="Cyt_c_CcmB_bac"/>
</dbReference>
<feature type="transmembrane region" description="Helical" evidence="12">
    <location>
        <begin position="68"/>
        <end position="87"/>
    </location>
</feature>
<feature type="transmembrane region" description="Helical" evidence="12">
    <location>
        <begin position="108"/>
        <end position="133"/>
    </location>
</feature>
<keyword evidence="7" id="KW-0997">Cell inner membrane</keyword>
<comment type="subcellular location">
    <subcellularLocation>
        <location evidence="2">Cell inner membrane</location>
        <topology evidence="2">Multi-pass membrane protein</topology>
    </subcellularLocation>
</comment>
<reference evidence="13" key="1">
    <citation type="submission" date="2020-05" db="EMBL/GenBank/DDBJ databases">
        <authorList>
            <person name="Chiriac C."/>
            <person name="Salcher M."/>
            <person name="Ghai R."/>
            <person name="Kavagutti S V."/>
        </authorList>
    </citation>
    <scope>NUCLEOTIDE SEQUENCE</scope>
</reference>